<gene>
    <name evidence="1" type="ORF">AMECASPLE_017172</name>
</gene>
<protein>
    <submittedName>
        <fullName evidence="1">Uncharacterized protein</fullName>
    </submittedName>
</protein>
<comment type="caution">
    <text evidence="1">The sequence shown here is derived from an EMBL/GenBank/DDBJ whole genome shotgun (WGS) entry which is preliminary data.</text>
</comment>
<accession>A0ABV0Z157</accession>
<dbReference type="EMBL" id="JAHRIP010048301">
    <property type="protein sequence ID" value="MEQ2299632.1"/>
    <property type="molecule type" value="Genomic_DNA"/>
</dbReference>
<organism evidence="1 2">
    <name type="scientific">Ameca splendens</name>
    <dbReference type="NCBI Taxonomy" id="208324"/>
    <lineage>
        <taxon>Eukaryota</taxon>
        <taxon>Metazoa</taxon>
        <taxon>Chordata</taxon>
        <taxon>Craniata</taxon>
        <taxon>Vertebrata</taxon>
        <taxon>Euteleostomi</taxon>
        <taxon>Actinopterygii</taxon>
        <taxon>Neopterygii</taxon>
        <taxon>Teleostei</taxon>
        <taxon>Neoteleostei</taxon>
        <taxon>Acanthomorphata</taxon>
        <taxon>Ovalentaria</taxon>
        <taxon>Atherinomorphae</taxon>
        <taxon>Cyprinodontiformes</taxon>
        <taxon>Goodeidae</taxon>
        <taxon>Ameca</taxon>
    </lineage>
</organism>
<reference evidence="1 2" key="1">
    <citation type="submission" date="2021-06" db="EMBL/GenBank/DDBJ databases">
        <authorList>
            <person name="Palmer J.M."/>
        </authorList>
    </citation>
    <scope>NUCLEOTIDE SEQUENCE [LARGE SCALE GENOMIC DNA]</scope>
    <source>
        <strain evidence="1 2">AS_MEX2019</strain>
        <tissue evidence="1">Muscle</tissue>
    </source>
</reference>
<keyword evidence="2" id="KW-1185">Reference proteome</keyword>
<evidence type="ECO:0000313" key="2">
    <source>
        <dbReference type="Proteomes" id="UP001469553"/>
    </source>
</evidence>
<name>A0ABV0Z157_9TELE</name>
<dbReference type="Proteomes" id="UP001469553">
    <property type="component" value="Unassembled WGS sequence"/>
</dbReference>
<evidence type="ECO:0000313" key="1">
    <source>
        <dbReference type="EMBL" id="MEQ2299632.1"/>
    </source>
</evidence>
<sequence>MMFSESTCPPTTESCTCNRGGLNDRLRSWKLQIKGNVGRSITQSLVFTPYHNSVPIMAQRTGSIQRYSLISLIPPFGSIFGKTHMLGMKLTSDVLEVAAVLLFKDKFSVCSQNA</sequence>
<proteinExistence type="predicted"/>